<sequence>MGKKSQPSLETPPHETSLVSSQERSYEKASLFSGAHNLIIHGGTFTNVIGAGIITGTRALGNEDVGLEQEIYKGHGYPFFLGRSHGKVVAVKLHEGEFGKERCSRAAGYYQEVLHPNLPHLSGVSSLDSWNSFLVFDGEYEGTLDHVLRQALKTNLNQAVTQGLQTIS</sequence>
<evidence type="ECO:0000313" key="2">
    <source>
        <dbReference type="EMBL" id="KAF8903873.1"/>
    </source>
</evidence>
<feature type="region of interest" description="Disordered" evidence="1">
    <location>
        <begin position="1"/>
        <end position="22"/>
    </location>
</feature>
<evidence type="ECO:0000313" key="3">
    <source>
        <dbReference type="Proteomes" id="UP000724874"/>
    </source>
</evidence>
<dbReference type="OrthoDB" id="3026831at2759"/>
<reference evidence="2" key="1">
    <citation type="submission" date="2020-11" db="EMBL/GenBank/DDBJ databases">
        <authorList>
            <consortium name="DOE Joint Genome Institute"/>
            <person name="Ahrendt S."/>
            <person name="Riley R."/>
            <person name="Andreopoulos W."/>
            <person name="LaButti K."/>
            <person name="Pangilinan J."/>
            <person name="Ruiz-duenas F.J."/>
            <person name="Barrasa J.M."/>
            <person name="Sanchez-Garcia M."/>
            <person name="Camarero S."/>
            <person name="Miyauchi S."/>
            <person name="Serrano A."/>
            <person name="Linde D."/>
            <person name="Babiker R."/>
            <person name="Drula E."/>
            <person name="Ayuso-Fernandez I."/>
            <person name="Pacheco R."/>
            <person name="Padilla G."/>
            <person name="Ferreira P."/>
            <person name="Barriuso J."/>
            <person name="Kellner H."/>
            <person name="Castanera R."/>
            <person name="Alfaro M."/>
            <person name="Ramirez L."/>
            <person name="Pisabarro A.G."/>
            <person name="Kuo A."/>
            <person name="Tritt A."/>
            <person name="Lipzen A."/>
            <person name="He G."/>
            <person name="Yan M."/>
            <person name="Ng V."/>
            <person name="Cullen D."/>
            <person name="Martin F."/>
            <person name="Rosso M.-N."/>
            <person name="Henrissat B."/>
            <person name="Hibbett D."/>
            <person name="Martinez A.T."/>
            <person name="Grigoriev I.V."/>
        </authorList>
    </citation>
    <scope>NUCLEOTIDE SEQUENCE</scope>
    <source>
        <strain evidence="2">AH 44721</strain>
    </source>
</reference>
<comment type="caution">
    <text evidence="2">The sequence shown here is derived from an EMBL/GenBank/DDBJ whole genome shotgun (WGS) entry which is preliminary data.</text>
</comment>
<protein>
    <submittedName>
        <fullName evidence="2">Uncharacterized protein</fullName>
    </submittedName>
</protein>
<dbReference type="EMBL" id="JADNYJ010000028">
    <property type="protein sequence ID" value="KAF8903873.1"/>
    <property type="molecule type" value="Genomic_DNA"/>
</dbReference>
<proteinExistence type="predicted"/>
<name>A0A9P5TQL3_GYMJU</name>
<gene>
    <name evidence="2" type="ORF">CPB84DRAFT_708990</name>
</gene>
<accession>A0A9P5TQL3</accession>
<keyword evidence="3" id="KW-1185">Reference proteome</keyword>
<dbReference type="AlphaFoldDB" id="A0A9P5TQL3"/>
<organism evidence="2 3">
    <name type="scientific">Gymnopilus junonius</name>
    <name type="common">Spectacular rustgill mushroom</name>
    <name type="synonym">Gymnopilus spectabilis subsp. junonius</name>
    <dbReference type="NCBI Taxonomy" id="109634"/>
    <lineage>
        <taxon>Eukaryota</taxon>
        <taxon>Fungi</taxon>
        <taxon>Dikarya</taxon>
        <taxon>Basidiomycota</taxon>
        <taxon>Agaricomycotina</taxon>
        <taxon>Agaricomycetes</taxon>
        <taxon>Agaricomycetidae</taxon>
        <taxon>Agaricales</taxon>
        <taxon>Agaricineae</taxon>
        <taxon>Hymenogastraceae</taxon>
        <taxon>Gymnopilus</taxon>
    </lineage>
</organism>
<dbReference type="Proteomes" id="UP000724874">
    <property type="component" value="Unassembled WGS sequence"/>
</dbReference>
<evidence type="ECO:0000256" key="1">
    <source>
        <dbReference type="SAM" id="MobiDB-lite"/>
    </source>
</evidence>